<dbReference type="PANTHER" id="PTHR10887">
    <property type="entry name" value="DNA2/NAM7 HELICASE FAMILY"/>
    <property type="match status" value="1"/>
</dbReference>
<dbReference type="Gene3D" id="3.40.50.300">
    <property type="entry name" value="P-loop containing nucleotide triphosphate hydrolases"/>
    <property type="match status" value="2"/>
</dbReference>
<dbReference type="PROSITE" id="PS51192">
    <property type="entry name" value="HELICASE_ATP_BIND_1"/>
    <property type="match status" value="1"/>
</dbReference>
<evidence type="ECO:0000313" key="3">
    <source>
        <dbReference type="Proteomes" id="UP000187464"/>
    </source>
</evidence>
<dbReference type="InterPro" id="IPR038726">
    <property type="entry name" value="PDDEXK_AddAB-type"/>
</dbReference>
<dbReference type="Gene3D" id="3.90.320.10">
    <property type="match status" value="1"/>
</dbReference>
<sequence>MAESSVFPVGFSTDTIRVQLLKVDRERKLLICMTMENPGTALIARYGISPENRVFDSSVERFQEGANLNLIDSVIDGNGFLIPNYIILEPDYLIDASAIAECFQDYSISPLHYFRNKFEEKENRSYLLLGNLANFFLDELVFAENPEKVSFRDVFLRSFKQSPFEYASCEDIRSESDFRVFMEKARSQFENIKRVIRKDFPERAIDLHHCTLEPSFFCERFGFQGRLDLLQPHSDETDARIVELKSGRIPFPYSDNGKISLNHEVQTAVYRLMIETVFGKKAQGVDASILYSAGSRPGENLRTAAVDGELEKSILNIRNLIVANEQILIRGENKDAEALFGSLFNLIQTEQRLPAFFIEKIERIRFLLLSCSDLERLFFYRYIRFISRELYHQKIGDIAYETPTGTASLWNSAFSERAEALDVLFDLSILEIDDSGNDMTILFARNQAGNDIVNFREGEICIVYPRQNDNDTVLNRQILKGAIARITASTVEVRFRYKQKNRRFFKENRLWAIEHDSLDSSYNSMYKCLFAFLNAPPKKKKILMGLIPPETSDQNKTYRDETHPIETSPEAGYPENIIRRAMDTQDYFLIIGPPGTGKTSIFARRLIEEYHAQPEKNIMVLAYTNRAVDELCEAVNAAFGCKKGECDAYIRVGTELSCAEPYRHRLLQRISEKAKDRESLRHEIERSRIYISTLASINGRMELFNLKHFHVAIIDEASQILEPQIIGLLPRFDRFIMIGDHNQLSTIVLQDSQFSGINEPALREAGFIDCRDSLFERLLRRCKAKGWHHAYAQLTHQGRMHNDIAAFPATSFYSDKLFPALDWQSEDWTLHSPSDNIFDCWIATKRTAFFSTEKIYGSPISDKINEAEADLIITLLASIRNVYEANGKIFDTGSIGIIAPYRNQIALIKYKLSLTDIPHREKIMIDTVERYQGSQRDVILISFCANKPYQMNFLCNLNHDRTVDRKLNVAITRARRQLFLVGNATILHESPIYADLLDFYRQKEIYSIISDNTKPIMV</sequence>
<keyword evidence="2" id="KW-0067">ATP-binding</keyword>
<dbReference type="KEGG" id="psac:PSM36_1278"/>
<dbReference type="RefSeq" id="WP_076929851.1">
    <property type="nucleotide sequence ID" value="NZ_LT605205.1"/>
</dbReference>
<dbReference type="Pfam" id="PF13086">
    <property type="entry name" value="AAA_11"/>
    <property type="match status" value="2"/>
</dbReference>
<keyword evidence="2" id="KW-0347">Helicase</keyword>
<keyword evidence="2" id="KW-0378">Hydrolase</keyword>
<dbReference type="PANTHER" id="PTHR10887:SF495">
    <property type="entry name" value="HELICASE SENATAXIN ISOFORM X1-RELATED"/>
    <property type="match status" value="1"/>
</dbReference>
<feature type="domain" description="Helicase ATP-binding" evidence="1">
    <location>
        <begin position="579"/>
        <end position="728"/>
    </location>
</feature>
<dbReference type="InterPro" id="IPR041677">
    <property type="entry name" value="DNA2/NAM7_AAA_11"/>
</dbReference>
<dbReference type="InterPro" id="IPR045055">
    <property type="entry name" value="DNA2/NAM7-like"/>
</dbReference>
<keyword evidence="2" id="KW-0547">Nucleotide-binding</keyword>
<organism evidence="2 3">
    <name type="scientific">Proteiniphilum saccharofermentans</name>
    <dbReference type="NCBI Taxonomy" id="1642647"/>
    <lineage>
        <taxon>Bacteria</taxon>
        <taxon>Pseudomonadati</taxon>
        <taxon>Bacteroidota</taxon>
        <taxon>Bacteroidia</taxon>
        <taxon>Bacteroidales</taxon>
        <taxon>Dysgonomonadaceae</taxon>
        <taxon>Proteiniphilum</taxon>
    </lineage>
</organism>
<dbReference type="InterPro" id="IPR014001">
    <property type="entry name" value="Helicase_ATP-bd"/>
</dbReference>
<dbReference type="STRING" id="1642647.PSM36_1278"/>
<dbReference type="InterPro" id="IPR027417">
    <property type="entry name" value="P-loop_NTPase"/>
</dbReference>
<accession>A0A1R3SX56</accession>
<dbReference type="Pfam" id="PF13087">
    <property type="entry name" value="AAA_12"/>
    <property type="match status" value="1"/>
</dbReference>
<keyword evidence="3" id="KW-1185">Reference proteome</keyword>
<dbReference type="GO" id="GO:0004386">
    <property type="term" value="F:helicase activity"/>
    <property type="evidence" value="ECO:0007669"/>
    <property type="project" value="UniProtKB-KW"/>
</dbReference>
<dbReference type="InterPro" id="IPR041679">
    <property type="entry name" value="DNA2/NAM7-like_C"/>
</dbReference>
<dbReference type="InterPro" id="IPR011604">
    <property type="entry name" value="PDDEXK-like_dom_sf"/>
</dbReference>
<dbReference type="Pfam" id="PF12705">
    <property type="entry name" value="PDDEXK_1"/>
    <property type="match status" value="1"/>
</dbReference>
<gene>
    <name evidence="2" type="ORF">PSM36_1278</name>
</gene>
<evidence type="ECO:0000259" key="1">
    <source>
        <dbReference type="PROSITE" id="PS51192"/>
    </source>
</evidence>
<dbReference type="CDD" id="cd18808">
    <property type="entry name" value="SF1_C_Upf1"/>
    <property type="match status" value="1"/>
</dbReference>
<dbReference type="Proteomes" id="UP000187464">
    <property type="component" value="Chromosome I"/>
</dbReference>
<protein>
    <submittedName>
        <fullName evidence="2">DNA helicase, putative</fullName>
    </submittedName>
</protein>
<dbReference type="EMBL" id="LT605205">
    <property type="protein sequence ID" value="SCD20101.1"/>
    <property type="molecule type" value="Genomic_DNA"/>
</dbReference>
<reference evidence="2 3" key="1">
    <citation type="submission" date="2016-08" db="EMBL/GenBank/DDBJ databases">
        <authorList>
            <person name="Seilhamer J.J."/>
        </authorList>
    </citation>
    <scope>NUCLEOTIDE SEQUENCE [LARGE SCALE GENOMIC DNA]</scope>
    <source>
        <strain evidence="2">M3/6</strain>
    </source>
</reference>
<dbReference type="AlphaFoldDB" id="A0A1R3SX56"/>
<dbReference type="InterPro" id="IPR047187">
    <property type="entry name" value="SF1_C_Upf1"/>
</dbReference>
<proteinExistence type="predicted"/>
<evidence type="ECO:0000313" key="2">
    <source>
        <dbReference type="EMBL" id="SCD20101.1"/>
    </source>
</evidence>
<dbReference type="SUPFAM" id="SSF52540">
    <property type="entry name" value="P-loop containing nucleoside triphosphate hydrolases"/>
    <property type="match status" value="1"/>
</dbReference>
<name>A0A1R3SX56_9BACT</name>